<name>A0ABX1S7K7_9PSEU</name>
<protein>
    <submittedName>
        <fullName evidence="3">DUF1918 domain-containing protein</fullName>
    </submittedName>
</protein>
<evidence type="ECO:0000256" key="1">
    <source>
        <dbReference type="SAM" id="MobiDB-lite"/>
    </source>
</evidence>
<comment type="caution">
    <text evidence="3">The sequence shown here is derived from an EMBL/GenBank/DDBJ whole genome shotgun (WGS) entry which is preliminary data.</text>
</comment>
<evidence type="ECO:0000313" key="4">
    <source>
        <dbReference type="Proteomes" id="UP000820669"/>
    </source>
</evidence>
<feature type="region of interest" description="Disordered" evidence="1">
    <location>
        <begin position="58"/>
        <end position="79"/>
    </location>
</feature>
<dbReference type="Gene3D" id="2.30.30.440">
    <property type="entry name" value="Domain of unknown function DUF1918"/>
    <property type="match status" value="1"/>
</dbReference>
<gene>
    <name evidence="3" type="ORF">HF526_09455</name>
</gene>
<dbReference type="EMBL" id="JAAXLA010000013">
    <property type="protein sequence ID" value="NMH97536.1"/>
    <property type="molecule type" value="Genomic_DNA"/>
</dbReference>
<accession>A0ABX1S7K7</accession>
<reference evidence="3 4" key="1">
    <citation type="submission" date="2020-04" db="EMBL/GenBank/DDBJ databases">
        <authorList>
            <person name="Klaysubun C."/>
            <person name="Duangmal K."/>
            <person name="Lipun K."/>
        </authorList>
    </citation>
    <scope>NUCLEOTIDE SEQUENCE [LARGE SCALE GENOMIC DNA]</scope>
    <source>
        <strain evidence="3 4">K10HN5</strain>
    </source>
</reference>
<dbReference type="SUPFAM" id="SSF50118">
    <property type="entry name" value="Cell growth inhibitor/plasmid maintenance toxic component"/>
    <property type="match status" value="1"/>
</dbReference>
<dbReference type="Pfam" id="PF08940">
    <property type="entry name" value="DUF1918"/>
    <property type="match status" value="1"/>
</dbReference>
<sequence>MRAHIGDWLVLPPAPHEPHGRRGQVVGLVHPDGSPPYRVRWLDDDHVTVVFPPPYAHLRCPPPASQQPPPDARGAEKAR</sequence>
<evidence type="ECO:0000259" key="2">
    <source>
        <dbReference type="Pfam" id="PF08940"/>
    </source>
</evidence>
<dbReference type="InterPro" id="IPR015035">
    <property type="entry name" value="DUF1918"/>
</dbReference>
<feature type="compositionally biased region" description="Pro residues" evidence="1">
    <location>
        <begin position="58"/>
        <end position="71"/>
    </location>
</feature>
<organism evidence="3 4">
    <name type="scientific">Pseudonocardia acidicola</name>
    <dbReference type="NCBI Taxonomy" id="2724939"/>
    <lineage>
        <taxon>Bacteria</taxon>
        <taxon>Bacillati</taxon>
        <taxon>Actinomycetota</taxon>
        <taxon>Actinomycetes</taxon>
        <taxon>Pseudonocardiales</taxon>
        <taxon>Pseudonocardiaceae</taxon>
        <taxon>Pseudonocardia</taxon>
    </lineage>
</organism>
<dbReference type="RefSeq" id="WP_169380987.1">
    <property type="nucleotide sequence ID" value="NZ_JAAXLA010000013.1"/>
</dbReference>
<dbReference type="Proteomes" id="UP000820669">
    <property type="component" value="Unassembled WGS sequence"/>
</dbReference>
<evidence type="ECO:0000313" key="3">
    <source>
        <dbReference type="EMBL" id="NMH97536.1"/>
    </source>
</evidence>
<proteinExistence type="predicted"/>
<keyword evidence="4" id="KW-1185">Reference proteome</keyword>
<feature type="domain" description="DUF1918" evidence="2">
    <location>
        <begin position="1"/>
        <end position="57"/>
    </location>
</feature>